<reference evidence="1" key="1">
    <citation type="submission" date="2018-06" db="EMBL/GenBank/DDBJ databases">
        <authorList>
            <person name="Zhirakovskaya E."/>
        </authorList>
    </citation>
    <scope>NUCLEOTIDE SEQUENCE</scope>
</reference>
<feature type="non-terminal residue" evidence="1">
    <location>
        <position position="112"/>
    </location>
</feature>
<proteinExistence type="predicted"/>
<gene>
    <name evidence="1" type="ORF">MNBD_NITROSPIRAE03-1060</name>
</gene>
<sequence>MVGKSNNWQVEQQCPQCGAPVLLEETDRLFACSFCRVRLFLSSGGFFSYYIPPTDTSMQELIFVPYWRFKGMSFLCKANWTEQRIIDATALAADYNKLPHSLGVRPQAVPLR</sequence>
<evidence type="ECO:0000313" key="1">
    <source>
        <dbReference type="EMBL" id="VAX34525.1"/>
    </source>
</evidence>
<protein>
    <submittedName>
        <fullName evidence="1">Uncharacterized protein</fullName>
    </submittedName>
</protein>
<name>A0A3B1DRW6_9ZZZZ</name>
<organism evidence="1">
    <name type="scientific">hydrothermal vent metagenome</name>
    <dbReference type="NCBI Taxonomy" id="652676"/>
    <lineage>
        <taxon>unclassified sequences</taxon>
        <taxon>metagenomes</taxon>
        <taxon>ecological metagenomes</taxon>
    </lineage>
</organism>
<accession>A0A3B1DRW6</accession>
<dbReference type="EMBL" id="UOGI01000339">
    <property type="protein sequence ID" value="VAX34525.1"/>
    <property type="molecule type" value="Genomic_DNA"/>
</dbReference>
<dbReference type="AlphaFoldDB" id="A0A3B1DRW6"/>